<name>A0A858RKG8_9BACT</name>
<feature type="transmembrane region" description="Helical" evidence="1">
    <location>
        <begin position="280"/>
        <end position="303"/>
    </location>
</feature>
<dbReference type="AlphaFoldDB" id="A0A858RKG8"/>
<gene>
    <name evidence="3" type="ORF">HHL09_17085</name>
</gene>
<accession>A0A858RKG8</accession>
<keyword evidence="4" id="KW-1185">Reference proteome</keyword>
<dbReference type="Proteomes" id="UP000501812">
    <property type="component" value="Chromosome"/>
</dbReference>
<evidence type="ECO:0000259" key="2">
    <source>
        <dbReference type="Pfam" id="PF04235"/>
    </source>
</evidence>
<protein>
    <submittedName>
        <fullName evidence="3">DUF418 domain-containing protein</fullName>
    </submittedName>
</protein>
<dbReference type="PANTHER" id="PTHR30590">
    <property type="entry name" value="INNER MEMBRANE PROTEIN"/>
    <property type="match status" value="1"/>
</dbReference>
<dbReference type="KEGG" id="luo:HHL09_17085"/>
<evidence type="ECO:0000256" key="1">
    <source>
        <dbReference type="SAM" id="Phobius"/>
    </source>
</evidence>
<dbReference type="InterPro" id="IPR007349">
    <property type="entry name" value="DUF418"/>
</dbReference>
<reference evidence="3 4" key="1">
    <citation type="submission" date="2020-04" db="EMBL/GenBank/DDBJ databases">
        <title>Luteolibacter sp. G-1-1-1 isolated from soil.</title>
        <authorList>
            <person name="Dahal R.H."/>
        </authorList>
    </citation>
    <scope>NUCLEOTIDE SEQUENCE [LARGE SCALE GENOMIC DNA]</scope>
    <source>
        <strain evidence="3 4">G-1-1-1</strain>
    </source>
</reference>
<dbReference type="Pfam" id="PF04235">
    <property type="entry name" value="DUF418"/>
    <property type="match status" value="1"/>
</dbReference>
<dbReference type="PANTHER" id="PTHR30590:SF2">
    <property type="entry name" value="INNER MEMBRANE PROTEIN"/>
    <property type="match status" value="1"/>
</dbReference>
<sequence>MSSQQIPPPLPHLQRIRELDIIRGIAILGILLLNIKGFAMNSGAYFFPSLYDHFDSLSDKLAWFFSELFFAQKFYPLLAMPFGAGLVLMARATEAAGQAPGPAHYRRMAGLFVIGFIHAYLLWYGDVLTDYAVCGAIAYPFHRRKPRTLLVLAVICLSIAATLWFAIPEANSEFDIEAYRQAGREEVTVYRGRWIDHFELRALNARENQTGGYIVDFEPLGMMFLGMSLLKSGGLGTPQNRGRLRRLAAIACATGWTVTAIGLIYWWLSGFAMMRSCYIMWAWLFFGGIITSLGYLAFIRLWISRHPLPGERTTLECLGRTALSNYLLQSLVACFIFHGQGLGLIGSFGRLGQLIIVPMIWGIQIILTKAWLKYFPQGPLEMLLRRITRGSPRAIT</sequence>
<feature type="transmembrane region" description="Helical" evidence="1">
    <location>
        <begin position="247"/>
        <end position="268"/>
    </location>
</feature>
<proteinExistence type="predicted"/>
<keyword evidence="1" id="KW-0812">Transmembrane</keyword>
<dbReference type="EMBL" id="CP051774">
    <property type="protein sequence ID" value="QJE97427.1"/>
    <property type="molecule type" value="Genomic_DNA"/>
</dbReference>
<dbReference type="InterPro" id="IPR052529">
    <property type="entry name" value="Bact_Transport_Assoc"/>
</dbReference>
<feature type="domain" description="DUF418" evidence="2">
    <location>
        <begin position="238"/>
        <end position="390"/>
    </location>
</feature>
<feature type="transmembrane region" description="Helical" evidence="1">
    <location>
        <begin position="351"/>
        <end position="372"/>
    </location>
</feature>
<evidence type="ECO:0000313" key="3">
    <source>
        <dbReference type="EMBL" id="QJE97427.1"/>
    </source>
</evidence>
<feature type="transmembrane region" description="Helical" evidence="1">
    <location>
        <begin position="105"/>
        <end position="123"/>
    </location>
</feature>
<evidence type="ECO:0000313" key="4">
    <source>
        <dbReference type="Proteomes" id="UP000501812"/>
    </source>
</evidence>
<keyword evidence="1" id="KW-0472">Membrane</keyword>
<keyword evidence="1" id="KW-1133">Transmembrane helix</keyword>
<feature type="transmembrane region" description="Helical" evidence="1">
    <location>
        <begin position="21"/>
        <end position="47"/>
    </location>
</feature>
<organism evidence="3 4">
    <name type="scientific">Luteolibacter luteus</name>
    <dbReference type="NCBI Taxonomy" id="2728835"/>
    <lineage>
        <taxon>Bacteria</taxon>
        <taxon>Pseudomonadati</taxon>
        <taxon>Verrucomicrobiota</taxon>
        <taxon>Verrucomicrobiia</taxon>
        <taxon>Verrucomicrobiales</taxon>
        <taxon>Verrucomicrobiaceae</taxon>
        <taxon>Luteolibacter</taxon>
    </lineage>
</organism>
<dbReference type="RefSeq" id="WP_169455827.1">
    <property type="nucleotide sequence ID" value="NZ_CP051774.1"/>
</dbReference>
<feature type="transmembrane region" description="Helical" evidence="1">
    <location>
        <begin position="323"/>
        <end position="345"/>
    </location>
</feature>
<feature type="transmembrane region" description="Helical" evidence="1">
    <location>
        <begin position="74"/>
        <end position="93"/>
    </location>
</feature>
<feature type="transmembrane region" description="Helical" evidence="1">
    <location>
        <begin position="149"/>
        <end position="167"/>
    </location>
</feature>